<sequence length="394" mass="42230">MINPISLRLFYLNFGHFTDHMLILIFAKAAFSAGIDFGFGKDGAYAEMLFYGIPSLVLFGACAPIAAHMADHWNRNGMLTVFFIGIGLASILTGFAQSLLQIGFGLALIGVFASIYHPVGIAMVIEGGGKIGWRLGMNGLWGNMGVAAAPLVTGLILAQFDWRLAFIIPGSVSILIGLGFLAFVRSGGARPPEATRQEKEFVEFAPGWQRALVSLTLVTAAGGFVFGAMTFIIPRLFEVRMQGISTDIAVTGTLAALIYAVAAFAQLVVGRTIDKRTIKPVLIFVAVGQPLFLSLMAMQTDYTLFAVSLLAMGFVFGQIPITDAVLAQYVPDQWRAKVLSIKFLINLMIGSAALMTARYLLSTGAGFEAVMRVLAIAACFIVGAAFLLPKRHLT</sequence>
<feature type="transmembrane region" description="Helical" evidence="7">
    <location>
        <begin position="45"/>
        <end position="66"/>
    </location>
</feature>
<dbReference type="Pfam" id="PF07690">
    <property type="entry name" value="MFS_1"/>
    <property type="match status" value="1"/>
</dbReference>
<dbReference type="GO" id="GO:0022857">
    <property type="term" value="F:transmembrane transporter activity"/>
    <property type="evidence" value="ECO:0007669"/>
    <property type="project" value="InterPro"/>
</dbReference>
<dbReference type="AlphaFoldDB" id="A0A382F8W9"/>
<evidence type="ECO:0000313" key="9">
    <source>
        <dbReference type="EMBL" id="SVB59486.1"/>
    </source>
</evidence>
<name>A0A382F8W9_9ZZZZ</name>
<comment type="subcellular location">
    <subcellularLocation>
        <location evidence="1">Cell membrane</location>
        <topology evidence="1">Multi-pass membrane protein</topology>
    </subcellularLocation>
</comment>
<evidence type="ECO:0000256" key="5">
    <source>
        <dbReference type="ARBA" id="ARBA00022989"/>
    </source>
</evidence>
<protein>
    <recommendedName>
        <fullName evidence="8">Major facilitator superfamily (MFS) profile domain-containing protein</fullName>
    </recommendedName>
</protein>
<dbReference type="PANTHER" id="PTHR23517">
    <property type="entry name" value="RESISTANCE PROTEIN MDTM, PUTATIVE-RELATED-RELATED"/>
    <property type="match status" value="1"/>
</dbReference>
<dbReference type="InterPro" id="IPR050171">
    <property type="entry name" value="MFS_Transporters"/>
</dbReference>
<reference evidence="9" key="1">
    <citation type="submission" date="2018-05" db="EMBL/GenBank/DDBJ databases">
        <authorList>
            <person name="Lanie J.A."/>
            <person name="Ng W.-L."/>
            <person name="Kazmierczak K.M."/>
            <person name="Andrzejewski T.M."/>
            <person name="Davidsen T.M."/>
            <person name="Wayne K.J."/>
            <person name="Tettelin H."/>
            <person name="Glass J.I."/>
            <person name="Rusch D."/>
            <person name="Podicherti R."/>
            <person name="Tsui H.-C.T."/>
            <person name="Winkler M.E."/>
        </authorList>
    </citation>
    <scope>NUCLEOTIDE SEQUENCE</scope>
</reference>
<keyword evidence="6 7" id="KW-0472">Membrane</keyword>
<keyword evidence="4 7" id="KW-0812">Transmembrane</keyword>
<dbReference type="Gene3D" id="1.20.1250.20">
    <property type="entry name" value="MFS general substrate transporter like domains"/>
    <property type="match status" value="2"/>
</dbReference>
<keyword evidence="2" id="KW-0813">Transport</keyword>
<keyword evidence="3" id="KW-1003">Cell membrane</keyword>
<dbReference type="PROSITE" id="PS50850">
    <property type="entry name" value="MFS"/>
    <property type="match status" value="1"/>
</dbReference>
<feature type="transmembrane region" description="Helical" evidence="7">
    <location>
        <begin position="78"/>
        <end position="96"/>
    </location>
</feature>
<evidence type="ECO:0000256" key="3">
    <source>
        <dbReference type="ARBA" id="ARBA00022475"/>
    </source>
</evidence>
<feature type="transmembrane region" description="Helical" evidence="7">
    <location>
        <begin position="137"/>
        <end position="158"/>
    </location>
</feature>
<evidence type="ECO:0000256" key="6">
    <source>
        <dbReference type="ARBA" id="ARBA00023136"/>
    </source>
</evidence>
<feature type="domain" description="Major facilitator superfamily (MFS) profile" evidence="8">
    <location>
        <begin position="8"/>
        <end position="392"/>
    </location>
</feature>
<feature type="transmembrane region" description="Helical" evidence="7">
    <location>
        <begin position="338"/>
        <end position="357"/>
    </location>
</feature>
<feature type="transmembrane region" description="Helical" evidence="7">
    <location>
        <begin position="281"/>
        <end position="298"/>
    </location>
</feature>
<dbReference type="InterPro" id="IPR036259">
    <property type="entry name" value="MFS_trans_sf"/>
</dbReference>
<feature type="transmembrane region" description="Helical" evidence="7">
    <location>
        <begin position="102"/>
        <end position="125"/>
    </location>
</feature>
<keyword evidence="5 7" id="KW-1133">Transmembrane helix</keyword>
<feature type="transmembrane region" description="Helical" evidence="7">
    <location>
        <begin position="164"/>
        <end position="184"/>
    </location>
</feature>
<feature type="transmembrane region" description="Helical" evidence="7">
    <location>
        <begin position="211"/>
        <end position="233"/>
    </location>
</feature>
<evidence type="ECO:0000259" key="8">
    <source>
        <dbReference type="PROSITE" id="PS50850"/>
    </source>
</evidence>
<dbReference type="PANTHER" id="PTHR23517:SF2">
    <property type="entry name" value="MULTIDRUG RESISTANCE PROTEIN MDTH"/>
    <property type="match status" value="1"/>
</dbReference>
<accession>A0A382F8W9</accession>
<evidence type="ECO:0000256" key="2">
    <source>
        <dbReference type="ARBA" id="ARBA00022448"/>
    </source>
</evidence>
<proteinExistence type="predicted"/>
<evidence type="ECO:0000256" key="4">
    <source>
        <dbReference type="ARBA" id="ARBA00022692"/>
    </source>
</evidence>
<dbReference type="InterPro" id="IPR020846">
    <property type="entry name" value="MFS_dom"/>
</dbReference>
<organism evidence="9">
    <name type="scientific">marine metagenome</name>
    <dbReference type="NCBI Taxonomy" id="408172"/>
    <lineage>
        <taxon>unclassified sequences</taxon>
        <taxon>metagenomes</taxon>
        <taxon>ecological metagenomes</taxon>
    </lineage>
</organism>
<gene>
    <name evidence="9" type="ORF">METZ01_LOCUS212340</name>
</gene>
<feature type="transmembrane region" description="Helical" evidence="7">
    <location>
        <begin position="369"/>
        <end position="388"/>
    </location>
</feature>
<feature type="transmembrane region" description="Helical" evidence="7">
    <location>
        <begin position="248"/>
        <end position="269"/>
    </location>
</feature>
<dbReference type="InterPro" id="IPR011701">
    <property type="entry name" value="MFS"/>
</dbReference>
<dbReference type="GO" id="GO:0005886">
    <property type="term" value="C:plasma membrane"/>
    <property type="evidence" value="ECO:0007669"/>
    <property type="project" value="UniProtKB-SubCell"/>
</dbReference>
<feature type="transmembrane region" description="Helical" evidence="7">
    <location>
        <begin position="21"/>
        <end position="39"/>
    </location>
</feature>
<evidence type="ECO:0000256" key="7">
    <source>
        <dbReference type="SAM" id="Phobius"/>
    </source>
</evidence>
<dbReference type="EMBL" id="UINC01048667">
    <property type="protein sequence ID" value="SVB59486.1"/>
    <property type="molecule type" value="Genomic_DNA"/>
</dbReference>
<evidence type="ECO:0000256" key="1">
    <source>
        <dbReference type="ARBA" id="ARBA00004651"/>
    </source>
</evidence>
<dbReference type="SUPFAM" id="SSF103473">
    <property type="entry name" value="MFS general substrate transporter"/>
    <property type="match status" value="1"/>
</dbReference>
<feature type="transmembrane region" description="Helical" evidence="7">
    <location>
        <begin position="304"/>
        <end position="326"/>
    </location>
</feature>